<evidence type="ECO:0000259" key="1">
    <source>
        <dbReference type="Pfam" id="PF00646"/>
    </source>
</evidence>
<reference evidence="2" key="1">
    <citation type="submission" date="2019-07" db="EMBL/GenBank/DDBJ databases">
        <authorList>
            <person name="Palmer J.M."/>
        </authorList>
    </citation>
    <scope>NUCLEOTIDE SEQUENCE</scope>
    <source>
        <strain evidence="2">PC9</strain>
    </source>
</reference>
<proteinExistence type="predicted"/>
<keyword evidence="3" id="KW-1185">Reference proteome</keyword>
<dbReference type="Proteomes" id="UP000623687">
    <property type="component" value="Unassembled WGS sequence"/>
</dbReference>
<feature type="domain" description="F-box" evidence="1">
    <location>
        <begin position="2"/>
        <end position="36"/>
    </location>
</feature>
<evidence type="ECO:0000313" key="3">
    <source>
        <dbReference type="Proteomes" id="UP000623687"/>
    </source>
</evidence>
<protein>
    <recommendedName>
        <fullName evidence="1">F-box domain-containing protein</fullName>
    </recommendedName>
</protein>
<comment type="caution">
    <text evidence="2">The sequence shown here is derived from an EMBL/GenBank/DDBJ whole genome shotgun (WGS) entry which is preliminary data.</text>
</comment>
<dbReference type="GeneID" id="59375474"/>
<dbReference type="InterPro" id="IPR001810">
    <property type="entry name" value="F-box_dom"/>
</dbReference>
<dbReference type="EMBL" id="JACETU010000003">
    <property type="protein sequence ID" value="KAF7433693.1"/>
    <property type="molecule type" value="Genomic_DNA"/>
</dbReference>
<dbReference type="RefSeq" id="XP_036633720.1">
    <property type="nucleotide sequence ID" value="XM_036775218.1"/>
</dbReference>
<dbReference type="Pfam" id="PF00646">
    <property type="entry name" value="F-box"/>
    <property type="match status" value="1"/>
</dbReference>
<sequence>MLSKLPPELLYLVSLYLRTTDCSNLSLTCWNIYHAVVPALFKSIRILDLFSAEHLSHLLRGCPLIKAAARHITLALWDSDFALSSIEIYSQMSSFLNLTSLRLDINTAPLLCWMVRLDGMFLALNSRDVAQLELKITDWLDAHNKQMPAIWSNAPVPYHCPPNLAVLRITIMISVGNMDSSRRQHQWPWLSFFDTTLASKATLTTLSLNINHNDGALTTPLARDPLFKILKQLKRLEILQVQRIDRPHGSQAHLDAALALAQPDVCPALRRIDWNLSGPTHMIDIARETGAVSDTLKSEVASSLVAFLLTAISLPFYIQRL</sequence>
<evidence type="ECO:0000313" key="2">
    <source>
        <dbReference type="EMBL" id="KAF7433693.1"/>
    </source>
</evidence>
<dbReference type="OrthoDB" id="3089422at2759"/>
<accession>A0A8H7A0V3</accession>
<name>A0A8H7A0V3_PLEOS</name>
<gene>
    <name evidence="2" type="ORF">PC9H_005656</name>
</gene>
<dbReference type="AlphaFoldDB" id="A0A8H7A0V3"/>
<dbReference type="VEuPathDB" id="FungiDB:PC9H_005656"/>
<organism evidence="2 3">
    <name type="scientific">Pleurotus ostreatus</name>
    <name type="common">Oyster mushroom</name>
    <name type="synonym">White-rot fungus</name>
    <dbReference type="NCBI Taxonomy" id="5322"/>
    <lineage>
        <taxon>Eukaryota</taxon>
        <taxon>Fungi</taxon>
        <taxon>Dikarya</taxon>
        <taxon>Basidiomycota</taxon>
        <taxon>Agaricomycotina</taxon>
        <taxon>Agaricomycetes</taxon>
        <taxon>Agaricomycetidae</taxon>
        <taxon>Agaricales</taxon>
        <taxon>Pleurotineae</taxon>
        <taxon>Pleurotaceae</taxon>
        <taxon>Pleurotus</taxon>
    </lineage>
</organism>